<gene>
    <name evidence="1" type="ORF">EGI31_12470</name>
</gene>
<evidence type="ECO:0000313" key="2">
    <source>
        <dbReference type="Proteomes" id="UP001204144"/>
    </source>
</evidence>
<dbReference type="InterPro" id="IPR008203">
    <property type="entry name" value="AF2212-like"/>
</dbReference>
<dbReference type="Gene3D" id="4.10.1150.10">
    <property type="entry name" value="AF2212/PG0164-like"/>
    <property type="match status" value="1"/>
</dbReference>
<dbReference type="AlphaFoldDB" id="A0AAE3H491"/>
<evidence type="ECO:0000313" key="1">
    <source>
        <dbReference type="EMBL" id="MCP9763769.1"/>
    </source>
</evidence>
<dbReference type="SUPFAM" id="SSF141694">
    <property type="entry name" value="AF2212/PG0164-like"/>
    <property type="match status" value="1"/>
</dbReference>
<name>A0AAE3H491_9BACT</name>
<dbReference type="Pfam" id="PF01954">
    <property type="entry name" value="AF2212-like"/>
    <property type="match status" value="1"/>
</dbReference>
<accession>A0AAE3H491</accession>
<dbReference type="RefSeq" id="WP_255037538.1">
    <property type="nucleotide sequence ID" value="NZ_RJUF01000039.1"/>
</dbReference>
<organism evidence="1 2">
    <name type="scientific">Lacihabitans soyangensis</name>
    <dbReference type="NCBI Taxonomy" id="869394"/>
    <lineage>
        <taxon>Bacteria</taxon>
        <taxon>Pseudomonadati</taxon>
        <taxon>Bacteroidota</taxon>
        <taxon>Cytophagia</taxon>
        <taxon>Cytophagales</taxon>
        <taxon>Leadbetterellaceae</taxon>
        <taxon>Lacihabitans</taxon>
    </lineage>
</organism>
<proteinExistence type="predicted"/>
<sequence>MYQAVKGIYENGVLTLLEPAPIQEKSEVIVTFISTEKAKVLKQRVPGGLLRLRNLKQGEVSIPDDFNEPLDDLKEYMG</sequence>
<keyword evidence="2" id="KW-1185">Reference proteome</keyword>
<reference evidence="1 2" key="1">
    <citation type="submission" date="2018-11" db="EMBL/GenBank/DDBJ databases">
        <title>Novel bacteria species description.</title>
        <authorList>
            <person name="Han J.-H."/>
        </authorList>
    </citation>
    <scope>NUCLEOTIDE SEQUENCE [LARGE SCALE GENOMIC DNA]</scope>
    <source>
        <strain evidence="1 2">KCTC23259</strain>
    </source>
</reference>
<protein>
    <submittedName>
        <fullName evidence="1">DUF104 domain-containing protein</fullName>
    </submittedName>
</protein>
<dbReference type="InterPro" id="IPR024069">
    <property type="entry name" value="AF2212-like_dom_sf"/>
</dbReference>
<comment type="caution">
    <text evidence="1">The sequence shown here is derived from an EMBL/GenBank/DDBJ whole genome shotgun (WGS) entry which is preliminary data.</text>
</comment>
<dbReference type="Proteomes" id="UP001204144">
    <property type="component" value="Unassembled WGS sequence"/>
</dbReference>
<dbReference type="EMBL" id="RJUF01000039">
    <property type="protein sequence ID" value="MCP9763769.1"/>
    <property type="molecule type" value="Genomic_DNA"/>
</dbReference>